<dbReference type="Gene3D" id="3.50.30.10">
    <property type="entry name" value="Phosphohistidine domain"/>
    <property type="match status" value="1"/>
</dbReference>
<name>A0A919M251_9ACTN</name>
<keyword evidence="3" id="KW-0808">Transferase</keyword>
<keyword evidence="5" id="KW-0547">Nucleotide-binding</keyword>
<dbReference type="InterPro" id="IPR040442">
    <property type="entry name" value="Pyrv_kinase-like_dom_sf"/>
</dbReference>
<keyword evidence="7" id="KW-0067">ATP-binding</keyword>
<evidence type="ECO:0008006" key="13">
    <source>
        <dbReference type="Google" id="ProtNLM"/>
    </source>
</evidence>
<dbReference type="RefSeq" id="WP_203743964.1">
    <property type="nucleotide sequence ID" value="NZ_BAAAUC010000001.1"/>
</dbReference>
<evidence type="ECO:0000313" key="11">
    <source>
        <dbReference type="EMBL" id="GID66875.1"/>
    </source>
</evidence>
<dbReference type="InterPro" id="IPR008279">
    <property type="entry name" value="PEP-util_enz_mobile_dom"/>
</dbReference>
<dbReference type="InterPro" id="IPR000121">
    <property type="entry name" value="PEP_util_C"/>
</dbReference>
<dbReference type="InterPro" id="IPR036637">
    <property type="entry name" value="Phosphohistidine_dom_sf"/>
</dbReference>
<dbReference type="PANTHER" id="PTHR43030:SF1">
    <property type="entry name" value="PHOSPHOENOLPYRUVATE SYNTHASE"/>
    <property type="match status" value="1"/>
</dbReference>
<protein>
    <recommendedName>
        <fullName evidence="13">PEP-utilizing protein</fullName>
    </recommendedName>
</protein>
<dbReference type="Pfam" id="PF02896">
    <property type="entry name" value="PEP-utilizers_C"/>
    <property type="match status" value="1"/>
</dbReference>
<dbReference type="EMBL" id="BOMH01000036">
    <property type="protein sequence ID" value="GID66875.1"/>
    <property type="molecule type" value="Genomic_DNA"/>
</dbReference>
<organism evidence="11 12">
    <name type="scientific">Actinoplanes cyaneus</name>
    <dbReference type="NCBI Taxonomy" id="52696"/>
    <lineage>
        <taxon>Bacteria</taxon>
        <taxon>Bacillati</taxon>
        <taxon>Actinomycetota</taxon>
        <taxon>Actinomycetes</taxon>
        <taxon>Micromonosporales</taxon>
        <taxon>Micromonosporaceae</taxon>
        <taxon>Actinoplanes</taxon>
    </lineage>
</organism>
<dbReference type="InterPro" id="IPR015813">
    <property type="entry name" value="Pyrv/PenolPyrv_kinase-like_dom"/>
</dbReference>
<evidence type="ECO:0000256" key="6">
    <source>
        <dbReference type="ARBA" id="ARBA00022777"/>
    </source>
</evidence>
<evidence type="ECO:0000256" key="5">
    <source>
        <dbReference type="ARBA" id="ARBA00022741"/>
    </source>
</evidence>
<feature type="domain" description="PEP-utilising enzyme mobile" evidence="9">
    <location>
        <begin position="31"/>
        <end position="94"/>
    </location>
</feature>
<keyword evidence="6" id="KW-0418">Kinase</keyword>
<keyword evidence="12" id="KW-1185">Reference proteome</keyword>
<dbReference type="GO" id="GO:0008986">
    <property type="term" value="F:pyruvate, water dikinase activity"/>
    <property type="evidence" value="ECO:0007669"/>
    <property type="project" value="InterPro"/>
</dbReference>
<comment type="cofactor">
    <cofactor evidence="1">
        <name>Mg(2+)</name>
        <dbReference type="ChEBI" id="CHEBI:18420"/>
    </cofactor>
</comment>
<dbReference type="Gene3D" id="3.20.20.60">
    <property type="entry name" value="Phosphoenolpyruvate-binding domains"/>
    <property type="match status" value="1"/>
</dbReference>
<evidence type="ECO:0000256" key="2">
    <source>
        <dbReference type="ARBA" id="ARBA00007837"/>
    </source>
</evidence>
<feature type="domain" description="PEP-utilising enzyme C-terminal" evidence="10">
    <location>
        <begin position="186"/>
        <end position="369"/>
    </location>
</feature>
<comment type="similarity">
    <text evidence="2">Belongs to the PEP-utilizing enzyme family.</text>
</comment>
<evidence type="ECO:0000256" key="1">
    <source>
        <dbReference type="ARBA" id="ARBA00001946"/>
    </source>
</evidence>
<evidence type="ECO:0000256" key="3">
    <source>
        <dbReference type="ARBA" id="ARBA00022679"/>
    </source>
</evidence>
<evidence type="ECO:0000256" key="7">
    <source>
        <dbReference type="ARBA" id="ARBA00022840"/>
    </source>
</evidence>
<dbReference type="GO" id="GO:0046872">
    <property type="term" value="F:metal ion binding"/>
    <property type="evidence" value="ECO:0007669"/>
    <property type="project" value="UniProtKB-KW"/>
</dbReference>
<accession>A0A919M251</accession>
<reference evidence="11" key="1">
    <citation type="submission" date="2021-01" db="EMBL/GenBank/DDBJ databases">
        <title>Whole genome shotgun sequence of Actinoplanes cyaneus NBRC 14990.</title>
        <authorList>
            <person name="Komaki H."/>
            <person name="Tamura T."/>
        </authorList>
    </citation>
    <scope>NUCLEOTIDE SEQUENCE</scope>
    <source>
        <strain evidence="11">NBRC 14990</strain>
    </source>
</reference>
<comment type="caution">
    <text evidence="11">The sequence shown here is derived from an EMBL/GenBank/DDBJ whole genome shotgun (WGS) entry which is preliminary data.</text>
</comment>
<evidence type="ECO:0000313" key="12">
    <source>
        <dbReference type="Proteomes" id="UP000619479"/>
    </source>
</evidence>
<gene>
    <name evidence="11" type="ORF">Acy02nite_47560</name>
</gene>
<dbReference type="AlphaFoldDB" id="A0A919M251"/>
<dbReference type="GO" id="GO:0005524">
    <property type="term" value="F:ATP binding"/>
    <property type="evidence" value="ECO:0007669"/>
    <property type="project" value="UniProtKB-KW"/>
</dbReference>
<keyword evidence="4" id="KW-0479">Metal-binding</keyword>
<sequence>MIERQIRGVLLTRGTESVVDGPCNRTALPVEGSILIAQAITPELYDALMTARAVVCSTGGRTGHMQSICRAKGIPVLRVDPADLDKLAGVVTLDLERESVTVGAAAAGTGVAITSPAGPQPEVLGSACAVIADLRDIRGLNSGGPRPSVVESFFVREEFLCFAAGLSPIDALRGGAAVDAYGRAIAEQLAACAQALLPGQRLILRMLDLRSNDAVHITGEATVPREPNPDMGLHGTRWLLRSAAYPQALHVMLDTLRGRLGAQAGRVHLSAPFLTDADEFAKLRPHLGLSPETPLSAFIETPAAVHATSNICAAGADELFVGTKDLVQFYLAADRSNHLVAESYRTRHPAVLDGLRRVIEDARVTGTPTRVFALGADLQHYIERLPAPTGYMMCVSELTHVLRSPGRPAPTVGKAA</sequence>
<dbReference type="PANTHER" id="PTHR43030">
    <property type="entry name" value="PHOSPHOENOLPYRUVATE SYNTHASE"/>
    <property type="match status" value="1"/>
</dbReference>
<dbReference type="SUPFAM" id="SSF52009">
    <property type="entry name" value="Phosphohistidine domain"/>
    <property type="match status" value="1"/>
</dbReference>
<evidence type="ECO:0000259" key="9">
    <source>
        <dbReference type="Pfam" id="PF00391"/>
    </source>
</evidence>
<evidence type="ECO:0000256" key="4">
    <source>
        <dbReference type="ARBA" id="ARBA00022723"/>
    </source>
</evidence>
<evidence type="ECO:0000256" key="8">
    <source>
        <dbReference type="ARBA" id="ARBA00022842"/>
    </source>
</evidence>
<dbReference type="SUPFAM" id="SSF51621">
    <property type="entry name" value="Phosphoenolpyruvate/pyruvate domain"/>
    <property type="match status" value="1"/>
</dbReference>
<evidence type="ECO:0000259" key="10">
    <source>
        <dbReference type="Pfam" id="PF02896"/>
    </source>
</evidence>
<dbReference type="Pfam" id="PF00391">
    <property type="entry name" value="PEP-utilizers"/>
    <property type="match status" value="1"/>
</dbReference>
<keyword evidence="8" id="KW-0460">Magnesium</keyword>
<dbReference type="Proteomes" id="UP000619479">
    <property type="component" value="Unassembled WGS sequence"/>
</dbReference>
<dbReference type="InterPro" id="IPR006319">
    <property type="entry name" value="PEP_synth"/>
</dbReference>
<proteinExistence type="inferred from homology"/>